<dbReference type="EMBL" id="VEPZ02001149">
    <property type="protein sequence ID" value="KAE8691303.1"/>
    <property type="molecule type" value="Genomic_DNA"/>
</dbReference>
<evidence type="ECO:0000313" key="2">
    <source>
        <dbReference type="EMBL" id="KAE8691303.1"/>
    </source>
</evidence>
<evidence type="ECO:0000313" key="3">
    <source>
        <dbReference type="Proteomes" id="UP000436088"/>
    </source>
</evidence>
<evidence type="ECO:0000256" key="1">
    <source>
        <dbReference type="SAM" id="MobiDB-lite"/>
    </source>
</evidence>
<reference evidence="2" key="1">
    <citation type="submission" date="2019-09" db="EMBL/GenBank/DDBJ databases">
        <title>Draft genome information of white flower Hibiscus syriacus.</title>
        <authorList>
            <person name="Kim Y.-M."/>
        </authorList>
    </citation>
    <scope>NUCLEOTIDE SEQUENCE [LARGE SCALE GENOMIC DNA]</scope>
    <source>
        <strain evidence="2">YM2019G1</strain>
    </source>
</reference>
<keyword evidence="3" id="KW-1185">Reference proteome</keyword>
<sequence length="338" mass="38760">MIIEDDNKKLKQLYARAVRGSSKKTDAVTLQTMEEVEITEGDFKIDFSNPYPFIQFNEEAHEKIYNTMQRSAIVRLLGGTVGYKMLLMIESSCCGNRKKTSSLAVTEILTASKPFYNRLTNYKAPWTIYVSYLTVQPWSKKFSKSESHPSKVIVWVRFPRLPYICYSKALFRHIMGVTEKVIKIDYNAHADKREQLARLTVMVNLNKPLIPCLKIDGFIQKLEEGLQKSCFRCSVYAHAKESHGLDTCSTRTEQDKADNTKSAKMASPRKEDLMFGPLMVALNKRRIMEGRTKNLNRNAFKALNKDPQTKETNDEVRTNLEDGKDSGTYAWGKYSEIT</sequence>
<dbReference type="PANTHER" id="PTHR31286:SF99">
    <property type="entry name" value="DUF4283 DOMAIN-CONTAINING PROTEIN"/>
    <property type="match status" value="1"/>
</dbReference>
<accession>A0A6A2ZHX6</accession>
<dbReference type="AlphaFoldDB" id="A0A6A2ZHX6"/>
<organism evidence="2 3">
    <name type="scientific">Hibiscus syriacus</name>
    <name type="common">Rose of Sharon</name>
    <dbReference type="NCBI Taxonomy" id="106335"/>
    <lineage>
        <taxon>Eukaryota</taxon>
        <taxon>Viridiplantae</taxon>
        <taxon>Streptophyta</taxon>
        <taxon>Embryophyta</taxon>
        <taxon>Tracheophyta</taxon>
        <taxon>Spermatophyta</taxon>
        <taxon>Magnoliopsida</taxon>
        <taxon>eudicotyledons</taxon>
        <taxon>Gunneridae</taxon>
        <taxon>Pentapetalae</taxon>
        <taxon>rosids</taxon>
        <taxon>malvids</taxon>
        <taxon>Malvales</taxon>
        <taxon>Malvaceae</taxon>
        <taxon>Malvoideae</taxon>
        <taxon>Hibiscus</taxon>
    </lineage>
</organism>
<dbReference type="InterPro" id="IPR040256">
    <property type="entry name" value="At4g02000-like"/>
</dbReference>
<dbReference type="Proteomes" id="UP000436088">
    <property type="component" value="Unassembled WGS sequence"/>
</dbReference>
<comment type="caution">
    <text evidence="2">The sequence shown here is derived from an EMBL/GenBank/DDBJ whole genome shotgun (WGS) entry which is preliminary data.</text>
</comment>
<gene>
    <name evidence="2" type="ORF">F3Y22_tig00110890pilonHSYRG00760</name>
</gene>
<feature type="region of interest" description="Disordered" evidence="1">
    <location>
        <begin position="304"/>
        <end position="325"/>
    </location>
</feature>
<protein>
    <submittedName>
        <fullName evidence="2">Uncharacterized protein</fullName>
    </submittedName>
</protein>
<proteinExistence type="predicted"/>
<name>A0A6A2ZHX6_HIBSY</name>
<dbReference type="PANTHER" id="PTHR31286">
    <property type="entry name" value="GLYCINE-RICH CELL WALL STRUCTURAL PROTEIN 1.8-LIKE"/>
    <property type="match status" value="1"/>
</dbReference>